<dbReference type="GO" id="GO:0003700">
    <property type="term" value="F:DNA-binding transcription factor activity"/>
    <property type="evidence" value="ECO:0007669"/>
    <property type="project" value="InterPro"/>
</dbReference>
<dbReference type="InterPro" id="IPR018060">
    <property type="entry name" value="HTH_AraC"/>
</dbReference>
<dbReference type="Proteomes" id="UP000585050">
    <property type="component" value="Unassembled WGS sequence"/>
</dbReference>
<reference evidence="5 6" key="1">
    <citation type="submission" date="2020-04" db="EMBL/GenBank/DDBJ databases">
        <title>Flammeovirga sp. SR4, a novel species isolated from seawater.</title>
        <authorList>
            <person name="Wang X."/>
        </authorList>
    </citation>
    <scope>NUCLEOTIDE SEQUENCE [LARGE SCALE GENOMIC DNA]</scope>
    <source>
        <strain evidence="5 6">SR4</strain>
    </source>
</reference>
<dbReference type="RefSeq" id="WP_168884724.1">
    <property type="nucleotide sequence ID" value="NZ_JABAIL010000009.1"/>
</dbReference>
<dbReference type="EMBL" id="JABAIL010000009">
    <property type="protein sequence ID" value="NLR94011.1"/>
    <property type="molecule type" value="Genomic_DNA"/>
</dbReference>
<evidence type="ECO:0000256" key="3">
    <source>
        <dbReference type="ARBA" id="ARBA00023163"/>
    </source>
</evidence>
<dbReference type="Gene3D" id="1.10.10.60">
    <property type="entry name" value="Homeodomain-like"/>
    <property type="match status" value="2"/>
</dbReference>
<dbReference type="InterPro" id="IPR009057">
    <property type="entry name" value="Homeodomain-like_sf"/>
</dbReference>
<gene>
    <name evidence="5" type="ORF">HGP29_22610</name>
</gene>
<dbReference type="PRINTS" id="PR00032">
    <property type="entry name" value="HTHARAC"/>
</dbReference>
<keyword evidence="3" id="KW-0804">Transcription</keyword>
<dbReference type="PROSITE" id="PS01124">
    <property type="entry name" value="HTH_ARAC_FAMILY_2"/>
    <property type="match status" value="1"/>
</dbReference>
<keyword evidence="6" id="KW-1185">Reference proteome</keyword>
<dbReference type="InterPro" id="IPR020449">
    <property type="entry name" value="Tscrpt_reg_AraC-type_HTH"/>
</dbReference>
<evidence type="ECO:0000256" key="2">
    <source>
        <dbReference type="ARBA" id="ARBA00023125"/>
    </source>
</evidence>
<dbReference type="GO" id="GO:0043565">
    <property type="term" value="F:sequence-specific DNA binding"/>
    <property type="evidence" value="ECO:0007669"/>
    <property type="project" value="InterPro"/>
</dbReference>
<dbReference type="PANTHER" id="PTHR47893">
    <property type="entry name" value="REGULATORY PROTEIN PCHR"/>
    <property type="match status" value="1"/>
</dbReference>
<dbReference type="Pfam" id="PF12833">
    <property type="entry name" value="HTH_18"/>
    <property type="match status" value="1"/>
</dbReference>
<protein>
    <submittedName>
        <fullName evidence="5">Helix-turn-helix transcriptional regulator</fullName>
    </submittedName>
</protein>
<proteinExistence type="predicted"/>
<dbReference type="InterPro" id="IPR053142">
    <property type="entry name" value="PchR_regulatory_protein"/>
</dbReference>
<dbReference type="PROSITE" id="PS00041">
    <property type="entry name" value="HTH_ARAC_FAMILY_1"/>
    <property type="match status" value="1"/>
</dbReference>
<evidence type="ECO:0000256" key="1">
    <source>
        <dbReference type="ARBA" id="ARBA00023015"/>
    </source>
</evidence>
<organism evidence="5 6">
    <name type="scientific">Flammeovirga agarivorans</name>
    <dbReference type="NCBI Taxonomy" id="2726742"/>
    <lineage>
        <taxon>Bacteria</taxon>
        <taxon>Pseudomonadati</taxon>
        <taxon>Bacteroidota</taxon>
        <taxon>Cytophagia</taxon>
        <taxon>Cytophagales</taxon>
        <taxon>Flammeovirgaceae</taxon>
        <taxon>Flammeovirga</taxon>
    </lineage>
</organism>
<evidence type="ECO:0000313" key="5">
    <source>
        <dbReference type="EMBL" id="NLR94011.1"/>
    </source>
</evidence>
<dbReference type="SMART" id="SM00342">
    <property type="entry name" value="HTH_ARAC"/>
    <property type="match status" value="1"/>
</dbReference>
<dbReference type="InterPro" id="IPR018062">
    <property type="entry name" value="HTH_AraC-typ_CS"/>
</dbReference>
<accession>A0A7X8SPH9</accession>
<dbReference type="AlphaFoldDB" id="A0A7X8SPH9"/>
<keyword evidence="1" id="KW-0805">Transcription regulation</keyword>
<dbReference type="SUPFAM" id="SSF46689">
    <property type="entry name" value="Homeodomain-like"/>
    <property type="match status" value="1"/>
</dbReference>
<evidence type="ECO:0000259" key="4">
    <source>
        <dbReference type="PROSITE" id="PS01124"/>
    </source>
</evidence>
<keyword evidence="2" id="KW-0238">DNA-binding</keyword>
<name>A0A7X8SPH9_9BACT</name>
<sequence length="328" mass="38627">MKYARLYDQLRKWELSLSNSKNNFYEEFNEANATGTLEAINCDEDLDVIKLDLELNKDIVLISKKMPENQKYIQITVGTPVAVFVENRIPESLVDREHKLEKGLFAIYCTNYNEDLNWHLSKKNENTLLHLRMSKSYFESFTNETSNLKEMMDLSKSFYLLEDLNPMMKIIFDRIFSLDRHQLYYPKRIKNLIEALLYNFFTNITNRKEVKDNNKYSYNYEPVFKAKQLLNENLNRIVSIDELTKSVGLSESRLRVLFKEIFGTTLNVYHQDIRLLKAKENLLNSEKSVSMIAMDYGFSSSSHFSTAFKKKFGYSPRDFIQQQEGKSA</sequence>
<evidence type="ECO:0000313" key="6">
    <source>
        <dbReference type="Proteomes" id="UP000585050"/>
    </source>
</evidence>
<feature type="domain" description="HTH araC/xylS-type" evidence="4">
    <location>
        <begin position="224"/>
        <end position="322"/>
    </location>
</feature>
<comment type="caution">
    <text evidence="5">The sequence shown here is derived from an EMBL/GenBank/DDBJ whole genome shotgun (WGS) entry which is preliminary data.</text>
</comment>
<dbReference type="PANTHER" id="PTHR47893:SF1">
    <property type="entry name" value="REGULATORY PROTEIN PCHR"/>
    <property type="match status" value="1"/>
</dbReference>